<dbReference type="InterPro" id="IPR002104">
    <property type="entry name" value="Integrase_catalytic"/>
</dbReference>
<protein>
    <submittedName>
        <fullName evidence="7">Site-specific integrase</fullName>
    </submittedName>
</protein>
<dbReference type="CDD" id="cd01184">
    <property type="entry name" value="INT_C_like_1"/>
    <property type="match status" value="1"/>
</dbReference>
<dbReference type="RefSeq" id="WP_377028667.1">
    <property type="nucleotide sequence ID" value="NZ_JBHOMY010000003.1"/>
</dbReference>
<reference evidence="7 8" key="1">
    <citation type="submission" date="2024-09" db="EMBL/GenBank/DDBJ databases">
        <title>Nodulacao em especies de Leguminosae Basais da Amazonia e Caracterizacao dos Rizobios e Bacterias Associadas aos Nodulos.</title>
        <authorList>
            <person name="Jambeiro I.C.A."/>
            <person name="Lopes I.S."/>
            <person name="Aguiar E.R.G.R."/>
            <person name="Santos A.F.J."/>
            <person name="Dos Santos J.M.F."/>
            <person name="Gross E."/>
        </authorList>
    </citation>
    <scope>NUCLEOTIDE SEQUENCE [LARGE SCALE GENOMIC DNA]</scope>
    <source>
        <strain evidence="7 8">BRUESC1165</strain>
    </source>
</reference>
<dbReference type="InterPro" id="IPR011010">
    <property type="entry name" value="DNA_brk_join_enz"/>
</dbReference>
<dbReference type="SUPFAM" id="SSF56349">
    <property type="entry name" value="DNA breaking-rejoining enzymes"/>
    <property type="match status" value="1"/>
</dbReference>
<dbReference type="InterPro" id="IPR013762">
    <property type="entry name" value="Integrase-like_cat_sf"/>
</dbReference>
<evidence type="ECO:0000256" key="5">
    <source>
        <dbReference type="SAM" id="MobiDB-lite"/>
    </source>
</evidence>
<dbReference type="Gene3D" id="1.10.443.10">
    <property type="entry name" value="Intergrase catalytic core"/>
    <property type="match status" value="1"/>
</dbReference>
<evidence type="ECO:0000256" key="4">
    <source>
        <dbReference type="ARBA" id="ARBA00023172"/>
    </source>
</evidence>
<evidence type="ECO:0000313" key="8">
    <source>
        <dbReference type="Proteomes" id="UP001593940"/>
    </source>
</evidence>
<keyword evidence="2" id="KW-0229">DNA integration</keyword>
<accession>A0ABV6Y2S9</accession>
<evidence type="ECO:0000259" key="6">
    <source>
        <dbReference type="PROSITE" id="PS51898"/>
    </source>
</evidence>
<dbReference type="PANTHER" id="PTHR30629:SF2">
    <property type="entry name" value="PROPHAGE INTEGRASE INTS-RELATED"/>
    <property type="match status" value="1"/>
</dbReference>
<dbReference type="PROSITE" id="PS51898">
    <property type="entry name" value="TYR_RECOMBINASE"/>
    <property type="match status" value="1"/>
</dbReference>
<evidence type="ECO:0000256" key="2">
    <source>
        <dbReference type="ARBA" id="ARBA00022908"/>
    </source>
</evidence>
<organism evidence="7 8">
    <name type="scientific">Microvirga arabica</name>
    <dbReference type="NCBI Taxonomy" id="1128671"/>
    <lineage>
        <taxon>Bacteria</taxon>
        <taxon>Pseudomonadati</taxon>
        <taxon>Pseudomonadota</taxon>
        <taxon>Alphaproteobacteria</taxon>
        <taxon>Hyphomicrobiales</taxon>
        <taxon>Methylobacteriaceae</taxon>
        <taxon>Microvirga</taxon>
    </lineage>
</organism>
<name>A0ABV6Y2S9_9HYPH</name>
<gene>
    <name evidence="7" type="ORF">ACETIH_01535</name>
</gene>
<dbReference type="InterPro" id="IPR050808">
    <property type="entry name" value="Phage_Integrase"/>
</dbReference>
<dbReference type="EMBL" id="JBHOMY010000003">
    <property type="protein sequence ID" value="MFC1455446.1"/>
    <property type="molecule type" value="Genomic_DNA"/>
</dbReference>
<evidence type="ECO:0000256" key="1">
    <source>
        <dbReference type="ARBA" id="ARBA00008857"/>
    </source>
</evidence>
<proteinExistence type="inferred from homology"/>
<dbReference type="Pfam" id="PF00589">
    <property type="entry name" value="Phage_integrase"/>
    <property type="match status" value="1"/>
</dbReference>
<dbReference type="Proteomes" id="UP001593940">
    <property type="component" value="Unassembled WGS sequence"/>
</dbReference>
<comment type="similarity">
    <text evidence="1">Belongs to the 'phage' integrase family.</text>
</comment>
<keyword evidence="8" id="KW-1185">Reference proteome</keyword>
<evidence type="ECO:0000256" key="3">
    <source>
        <dbReference type="ARBA" id="ARBA00023125"/>
    </source>
</evidence>
<dbReference type="Gene3D" id="1.10.150.130">
    <property type="match status" value="1"/>
</dbReference>
<comment type="caution">
    <text evidence="7">The sequence shown here is derived from an EMBL/GenBank/DDBJ whole genome shotgun (WGS) entry which is preliminary data.</text>
</comment>
<feature type="domain" description="Tyr recombinase" evidence="6">
    <location>
        <begin position="140"/>
        <end position="343"/>
    </location>
</feature>
<evidence type="ECO:0000313" key="7">
    <source>
        <dbReference type="EMBL" id="MFC1455446.1"/>
    </source>
</evidence>
<feature type="region of interest" description="Disordered" evidence="5">
    <location>
        <begin position="316"/>
        <end position="382"/>
    </location>
</feature>
<keyword evidence="4" id="KW-0233">DNA recombination</keyword>
<dbReference type="PANTHER" id="PTHR30629">
    <property type="entry name" value="PROPHAGE INTEGRASE"/>
    <property type="match status" value="1"/>
</dbReference>
<keyword evidence="3" id="KW-0238">DNA-binding</keyword>
<sequence length="382" mass="42918">MADTFRLMERRASGDFRPDPRANQFPAFDPKRQAEMTVWELWETWITQKQPKPATVDRWRAVFLGLQDAFRSRDANSLTEDEARKWAGGLITEERSAQTVAEVWVNASRTIFAWALSQKHVDRNPFAGVKISVPKKVRHRETQAFRTEELTTILTATRMPSPQRLAAHYAALRRWVPWVCAYTGARAGEITQLRGQDVICQDGVWAVRLTPGAGTIKTGAARVVPIHDHLIEQGFLAFVKQSGRGPLFYNPEARRKTQGPDLTKPGQSQAVKSRNKLAEWVRSLGIDDPELSPTHAWRHTFKQIADRNGISERVSDAITGHSPQTEGRKYGQPTLEDRCAPGRGVGVSHRCGGHRQSSVRVRVATPDPQPGDDDDRRENGPD</sequence>
<dbReference type="InterPro" id="IPR010998">
    <property type="entry name" value="Integrase_recombinase_N"/>
</dbReference>